<comment type="caution">
    <text evidence="3">The sequence shown here is derived from an EMBL/GenBank/DDBJ whole genome shotgun (WGS) entry which is preliminary data.</text>
</comment>
<feature type="region of interest" description="Disordered" evidence="1">
    <location>
        <begin position="185"/>
        <end position="204"/>
    </location>
</feature>
<protein>
    <recommendedName>
        <fullName evidence="2">Ubiquitin-like domain-containing protein</fullName>
    </recommendedName>
</protein>
<accession>A0A8J2WPS2</accession>
<dbReference type="InterPro" id="IPR029071">
    <property type="entry name" value="Ubiquitin-like_domsf"/>
</dbReference>
<keyword evidence="4" id="KW-1185">Reference proteome</keyword>
<dbReference type="PROSITE" id="PS50053">
    <property type="entry name" value="UBIQUITIN_2"/>
    <property type="match status" value="1"/>
</dbReference>
<dbReference type="Proteomes" id="UP000789595">
    <property type="component" value="Unassembled WGS sequence"/>
</dbReference>
<dbReference type="SUPFAM" id="SSF54236">
    <property type="entry name" value="Ubiquitin-like"/>
    <property type="match status" value="1"/>
</dbReference>
<evidence type="ECO:0000313" key="3">
    <source>
        <dbReference type="EMBL" id="CAH0375495.1"/>
    </source>
</evidence>
<sequence>MNSLDSWLAATIGNPARRAAVRACVDSLDDFRAVELVDLEETIGLARWPVISRRRFVEAWKRLCAERAPVVAAATTTSRDASTQTDASPPAAAAPAAPQPPAATPSVGAPKQRGPSLGPRDELGRFPCPAGCPRTFAHAPAAVQHGKACAGGTRPPSIGTSLKRVPRADFEAWLADRKTRWRAARGYVPPPPPPPPRSVPKCRARPRPQRVFVPGDRVISRANASLGTVITAREGGLPRGDGVVVRLDGPEGLVVIFPPDVGGDRLVGPIGRVAMAGAPPAPAAAPLTDAGRVTPPPSRKLPEGPLPPKKRRKHQPGTVSHILSYLRTLGAAPGRVYTLTTSVSPTPQDTLSLKAVLAPFRSRVIKCPSAAHPSLEAAVAAARDRDVVLLTESVQLEAPITAPLFNLIIAAATRRRYGAAKKDERETICQPGQQYHLEDVTGPPYTQVSPRGEVLNIRINDRHDDTPQPQAVFFRVRTTTLLALAFNDFARRKGVDAASVEFRFDGERIRGDQTVADAGLADGAQINATWTDNEVMVTVNAEAFPRKVEGTVAVPLPAITASGSAVKLSLYGIAWVGHRGGVVNTPPELAADDGNGLQVHDEHSQSVVFAGVHALDGATVYVENCWFADQTVALKVTDGAWLAAVDVTFNRSVYGVLVEGGGTARTDVGGELFRKGGGTVCGVINCLFNGDHYHAIQVTDGARAEVRWCHMDNCLIAGMGVDGPHTFLAVDIEKGPSRTTYMSRARTVAEGGEYWPMRFALRQGGTIRGLAREALKYGWMTNAHTTAEPDSDSSFEDRLRALAADETFKTTPGAGRPLGLIVPARAT</sequence>
<dbReference type="AlphaFoldDB" id="A0A8J2WPS2"/>
<organism evidence="3 4">
    <name type="scientific">Pelagomonas calceolata</name>
    <dbReference type="NCBI Taxonomy" id="35677"/>
    <lineage>
        <taxon>Eukaryota</taxon>
        <taxon>Sar</taxon>
        <taxon>Stramenopiles</taxon>
        <taxon>Ochrophyta</taxon>
        <taxon>Pelagophyceae</taxon>
        <taxon>Pelagomonadales</taxon>
        <taxon>Pelagomonadaceae</taxon>
        <taxon>Pelagomonas</taxon>
    </lineage>
</organism>
<feature type="region of interest" description="Disordered" evidence="1">
    <location>
        <begin position="281"/>
        <end position="318"/>
    </location>
</feature>
<feature type="region of interest" description="Disordered" evidence="1">
    <location>
        <begin position="73"/>
        <end position="122"/>
    </location>
</feature>
<dbReference type="Pfam" id="PF11976">
    <property type="entry name" value="Rad60-SLD"/>
    <property type="match status" value="1"/>
</dbReference>
<dbReference type="InterPro" id="IPR000626">
    <property type="entry name" value="Ubiquitin-like_dom"/>
</dbReference>
<feature type="compositionally biased region" description="Pro residues" evidence="1">
    <location>
        <begin position="294"/>
        <end position="307"/>
    </location>
</feature>
<evidence type="ECO:0000259" key="2">
    <source>
        <dbReference type="PROSITE" id="PS50053"/>
    </source>
</evidence>
<feature type="compositionally biased region" description="Pro residues" evidence="1">
    <location>
        <begin position="188"/>
        <end position="198"/>
    </location>
</feature>
<proteinExistence type="predicted"/>
<dbReference type="EMBL" id="CAKKNE010000005">
    <property type="protein sequence ID" value="CAH0375495.1"/>
    <property type="molecule type" value="Genomic_DNA"/>
</dbReference>
<feature type="compositionally biased region" description="Low complexity" evidence="1">
    <location>
        <begin position="73"/>
        <end position="96"/>
    </location>
</feature>
<feature type="domain" description="Ubiquitin-like" evidence="2">
    <location>
        <begin position="455"/>
        <end position="526"/>
    </location>
</feature>
<gene>
    <name evidence="3" type="ORF">PECAL_5P00140</name>
</gene>
<evidence type="ECO:0000256" key="1">
    <source>
        <dbReference type="SAM" id="MobiDB-lite"/>
    </source>
</evidence>
<reference evidence="3" key="1">
    <citation type="submission" date="2021-11" db="EMBL/GenBank/DDBJ databases">
        <authorList>
            <consortium name="Genoscope - CEA"/>
            <person name="William W."/>
        </authorList>
    </citation>
    <scope>NUCLEOTIDE SEQUENCE</scope>
</reference>
<name>A0A8J2WPS2_9STRA</name>
<dbReference type="InterPro" id="IPR022617">
    <property type="entry name" value="Rad60/SUMO-like_dom"/>
</dbReference>
<evidence type="ECO:0000313" key="4">
    <source>
        <dbReference type="Proteomes" id="UP000789595"/>
    </source>
</evidence>
<dbReference type="Gene3D" id="3.10.20.90">
    <property type="entry name" value="Phosphatidylinositol 3-kinase Catalytic Subunit, Chain A, domain 1"/>
    <property type="match status" value="1"/>
</dbReference>